<evidence type="ECO:0000313" key="2">
    <source>
        <dbReference type="EMBL" id="CDL83727.1"/>
    </source>
</evidence>
<keyword evidence="3" id="KW-1185">Reference proteome</keyword>
<feature type="region of interest" description="Disordered" evidence="1">
    <location>
        <begin position="1"/>
        <end position="28"/>
    </location>
</feature>
<dbReference type="Proteomes" id="UP000019202">
    <property type="component" value="Unassembled WGS sequence"/>
</dbReference>
<dbReference type="EMBL" id="CBXF010000095">
    <property type="protein sequence ID" value="CDL83727.1"/>
    <property type="molecule type" value="Genomic_DNA"/>
</dbReference>
<evidence type="ECO:0000313" key="3">
    <source>
        <dbReference type="Proteomes" id="UP000019202"/>
    </source>
</evidence>
<dbReference type="STRING" id="1427518.XSR1_360011"/>
<sequence length="41" mass="4484">MTRFLLFASDDKPSGAANSGRNESGDSHEVSAFPLYQVAYF</sequence>
<dbReference type="AlphaFoldDB" id="W1IZ17"/>
<gene>
    <name evidence="2" type="ORF">XSR1_360011</name>
</gene>
<reference evidence="2" key="1">
    <citation type="submission" date="2013-11" db="EMBL/GenBank/DDBJ databases">
        <title>Draft genome sequence and annotation of the entomopathogenic bacteria, Xenorhabdus cabanillasi strain JM26 and Xenorhabdus szentirmai strain DSM 16338.</title>
        <authorList>
            <person name="Gualtieri M."/>
            <person name="Ogier J.C."/>
            <person name="Pages S."/>
            <person name="Givaudan A."/>
            <person name="Gaudriault S."/>
        </authorList>
    </citation>
    <scope>NUCLEOTIDE SEQUENCE [LARGE SCALE GENOMIC DNA]</scope>
    <source>
        <strain evidence="2">DSM 16338</strain>
    </source>
</reference>
<organism evidence="2 3">
    <name type="scientific">Xenorhabdus szentirmaii DSM 16338</name>
    <dbReference type="NCBI Taxonomy" id="1427518"/>
    <lineage>
        <taxon>Bacteria</taxon>
        <taxon>Pseudomonadati</taxon>
        <taxon>Pseudomonadota</taxon>
        <taxon>Gammaproteobacteria</taxon>
        <taxon>Enterobacterales</taxon>
        <taxon>Morganellaceae</taxon>
        <taxon>Xenorhabdus</taxon>
    </lineage>
</organism>
<comment type="caution">
    <text evidence="2">The sequence shown here is derived from an EMBL/GenBank/DDBJ whole genome shotgun (WGS) entry which is preliminary data.</text>
</comment>
<proteinExistence type="predicted"/>
<name>W1IZ17_9GAMM</name>
<protein>
    <submittedName>
        <fullName evidence="2">Uncharacterized protein</fullName>
    </submittedName>
</protein>
<accession>W1IZ17</accession>
<evidence type="ECO:0000256" key="1">
    <source>
        <dbReference type="SAM" id="MobiDB-lite"/>
    </source>
</evidence>